<dbReference type="STRING" id="573983.B0681_07600"/>
<keyword evidence="3" id="KW-1185">Reference proteome</keyword>
<dbReference type="RefSeq" id="WP_078318135.1">
    <property type="nucleotide sequence ID" value="NZ_MUYV01000010.1"/>
</dbReference>
<reference evidence="2 3" key="1">
    <citation type="submission" date="2017-02" db="EMBL/GenBank/DDBJ databases">
        <title>Draft genome sequence of Moraxella porci CCUG 54912T type strain.</title>
        <authorList>
            <person name="Salva-Serra F."/>
            <person name="Engstrom-Jakobsson H."/>
            <person name="Thorell K."/>
            <person name="Jaen-Luchoro D."/>
            <person name="Gonzales-Siles L."/>
            <person name="Karlsson R."/>
            <person name="Yazdan S."/>
            <person name="Boulund F."/>
            <person name="Johnning A."/>
            <person name="Engstrand L."/>
            <person name="Kristiansson E."/>
            <person name="Moore E."/>
        </authorList>
    </citation>
    <scope>NUCLEOTIDE SEQUENCE [LARGE SCALE GENOMIC DNA]</scope>
    <source>
        <strain evidence="2 3">CCUG 54912</strain>
    </source>
</reference>
<organism evidence="2 3">
    <name type="scientific">Moraxella porci DSM 25326</name>
    <dbReference type="NCBI Taxonomy" id="573983"/>
    <lineage>
        <taxon>Bacteria</taxon>
        <taxon>Pseudomonadati</taxon>
        <taxon>Pseudomonadota</taxon>
        <taxon>Gammaproteobacteria</taxon>
        <taxon>Moraxellales</taxon>
        <taxon>Moraxellaceae</taxon>
        <taxon>Moraxella</taxon>
    </lineage>
</organism>
<dbReference type="AlphaFoldDB" id="A0A1T0CPX7"/>
<evidence type="ECO:0000313" key="3">
    <source>
        <dbReference type="Proteomes" id="UP000190683"/>
    </source>
</evidence>
<comment type="caution">
    <text evidence="2">The sequence shown here is derived from an EMBL/GenBank/DDBJ whole genome shotgun (WGS) entry which is preliminary data.</text>
</comment>
<evidence type="ECO:0000256" key="1">
    <source>
        <dbReference type="SAM" id="SignalP"/>
    </source>
</evidence>
<name>A0A1T0CPX7_9GAMM</name>
<evidence type="ECO:0008006" key="4">
    <source>
        <dbReference type="Google" id="ProtNLM"/>
    </source>
</evidence>
<gene>
    <name evidence="2" type="ORF">B0681_07600</name>
</gene>
<feature type="chain" id="PRO_5012368511" description="TonB C-terminal domain-containing protein" evidence="1">
    <location>
        <begin position="22"/>
        <end position="200"/>
    </location>
</feature>
<feature type="signal peptide" evidence="1">
    <location>
        <begin position="1"/>
        <end position="21"/>
    </location>
</feature>
<sequence length="200" mass="22306">MKLIHKLIAMGLLSVATVAMADDASPALQSVQASQMPSQDDDQIRWVKKPNLSMLDASYFSSGPELCFAIDIPLFQHCSSSGRSYINVTAKMVVNGNGRVKRVFVNTGSPDADRVIIHALKRARLTPHHAQDEYVIYFPMNFSVEMGYRANKVDTAWKVELLREECKKANDISQCDPAKLEAEFRRLGVDQLSNESTSQN</sequence>
<dbReference type="EMBL" id="MUYV01000010">
    <property type="protein sequence ID" value="OOS24364.1"/>
    <property type="molecule type" value="Genomic_DNA"/>
</dbReference>
<protein>
    <recommendedName>
        <fullName evidence="4">TonB C-terminal domain-containing protein</fullName>
    </recommendedName>
</protein>
<evidence type="ECO:0000313" key="2">
    <source>
        <dbReference type="EMBL" id="OOS24364.1"/>
    </source>
</evidence>
<proteinExistence type="predicted"/>
<keyword evidence="1" id="KW-0732">Signal</keyword>
<dbReference type="Proteomes" id="UP000190683">
    <property type="component" value="Unassembled WGS sequence"/>
</dbReference>
<accession>A0A1T0CPX7</accession>
<dbReference type="SUPFAM" id="SSF74653">
    <property type="entry name" value="TolA/TonB C-terminal domain"/>
    <property type="match status" value="1"/>
</dbReference>